<proteinExistence type="predicted"/>
<gene>
    <name evidence="1" type="ORF">GCM10007932_01960</name>
</gene>
<keyword evidence="2" id="KW-1185">Reference proteome</keyword>
<dbReference type="Proteomes" id="UP001156690">
    <property type="component" value="Unassembled WGS sequence"/>
</dbReference>
<comment type="caution">
    <text evidence="1">The sequence shown here is derived from an EMBL/GenBank/DDBJ whole genome shotgun (WGS) entry which is preliminary data.</text>
</comment>
<reference evidence="2" key="1">
    <citation type="journal article" date="2019" name="Int. J. Syst. Evol. Microbiol.">
        <title>The Global Catalogue of Microorganisms (GCM) 10K type strain sequencing project: providing services to taxonomists for standard genome sequencing and annotation.</title>
        <authorList>
            <consortium name="The Broad Institute Genomics Platform"/>
            <consortium name="The Broad Institute Genome Sequencing Center for Infectious Disease"/>
            <person name="Wu L."/>
            <person name="Ma J."/>
        </authorList>
    </citation>
    <scope>NUCLEOTIDE SEQUENCE [LARGE SCALE GENOMIC DNA]</scope>
    <source>
        <strain evidence="2">NBRC 15640</strain>
    </source>
</reference>
<dbReference type="AlphaFoldDB" id="A0AAV5NJK0"/>
<evidence type="ECO:0008006" key="3">
    <source>
        <dbReference type="Google" id="ProtNLM"/>
    </source>
</evidence>
<accession>A0AAV5NJK0</accession>
<sequence>MEVSLKEIDLTSRHILENLFPLYIYDMSEYMGWSPNQEGLFIYNNSNFDVYWDREDHAPYFILVDGDIAGFVLIRKYPINLSLYDIEQFSSCENTREKALGKRLLHKF</sequence>
<name>A0AAV5NJK0_9VIBR</name>
<evidence type="ECO:0000313" key="2">
    <source>
        <dbReference type="Proteomes" id="UP001156690"/>
    </source>
</evidence>
<organism evidence="1 2">
    <name type="scientific">Vibrio penaeicida</name>
    <dbReference type="NCBI Taxonomy" id="104609"/>
    <lineage>
        <taxon>Bacteria</taxon>
        <taxon>Pseudomonadati</taxon>
        <taxon>Pseudomonadota</taxon>
        <taxon>Gammaproteobacteria</taxon>
        <taxon>Vibrionales</taxon>
        <taxon>Vibrionaceae</taxon>
        <taxon>Vibrio</taxon>
    </lineage>
</organism>
<dbReference type="RefSeq" id="WP_317982738.1">
    <property type="nucleotide sequence ID" value="NZ_AP025145.1"/>
</dbReference>
<dbReference type="EMBL" id="BSNX01000002">
    <property type="protein sequence ID" value="GLQ70836.1"/>
    <property type="molecule type" value="Genomic_DNA"/>
</dbReference>
<evidence type="ECO:0000313" key="1">
    <source>
        <dbReference type="EMBL" id="GLQ70836.1"/>
    </source>
</evidence>
<protein>
    <recommendedName>
        <fullName evidence="3">GNAT family N-acetyltransferase</fullName>
    </recommendedName>
</protein>